<proteinExistence type="predicted"/>
<reference evidence="1" key="2">
    <citation type="submission" date="2021-01" db="EMBL/GenBank/DDBJ databases">
        <authorList>
            <person name="Schikora-Tamarit M.A."/>
        </authorList>
    </citation>
    <scope>NUCLEOTIDE SEQUENCE</scope>
    <source>
        <strain evidence="1">CBS2887</strain>
    </source>
</reference>
<organism evidence="1 2">
    <name type="scientific">Wickerhamomyces pijperi</name>
    <name type="common">Yeast</name>
    <name type="synonym">Pichia pijperi</name>
    <dbReference type="NCBI Taxonomy" id="599730"/>
    <lineage>
        <taxon>Eukaryota</taxon>
        <taxon>Fungi</taxon>
        <taxon>Dikarya</taxon>
        <taxon>Ascomycota</taxon>
        <taxon>Saccharomycotina</taxon>
        <taxon>Saccharomycetes</taxon>
        <taxon>Phaffomycetales</taxon>
        <taxon>Wickerhamomycetaceae</taxon>
        <taxon>Wickerhamomyces</taxon>
    </lineage>
</organism>
<protein>
    <submittedName>
        <fullName evidence="1">Uncharacterized protein</fullName>
    </submittedName>
</protein>
<sequence length="87" mass="9586">MDKAWAMADLIGSKAWNSGYEDLSRAKAEANKMTEEALISVDKAELKSFSKYLTIALASINSKPSLDFKEAFLESCSEVKLILPILV</sequence>
<comment type="caution">
    <text evidence="1">The sequence shown here is derived from an EMBL/GenBank/DDBJ whole genome shotgun (WGS) entry which is preliminary data.</text>
</comment>
<dbReference type="Proteomes" id="UP000774326">
    <property type="component" value="Unassembled WGS sequence"/>
</dbReference>
<gene>
    <name evidence="1" type="ORF">WICPIJ_008778</name>
</gene>
<dbReference type="EMBL" id="JAEUBG010005048">
    <property type="protein sequence ID" value="KAH3678914.1"/>
    <property type="molecule type" value="Genomic_DNA"/>
</dbReference>
<keyword evidence="2" id="KW-1185">Reference proteome</keyword>
<accession>A0A9P8PX81</accession>
<dbReference type="AlphaFoldDB" id="A0A9P8PX81"/>
<name>A0A9P8PX81_WICPI</name>
<evidence type="ECO:0000313" key="1">
    <source>
        <dbReference type="EMBL" id="KAH3678914.1"/>
    </source>
</evidence>
<evidence type="ECO:0000313" key="2">
    <source>
        <dbReference type="Proteomes" id="UP000774326"/>
    </source>
</evidence>
<reference evidence="1" key="1">
    <citation type="journal article" date="2021" name="Open Biol.">
        <title>Shared evolutionary footprints suggest mitochondrial oxidative damage underlies multiple complex I losses in fungi.</title>
        <authorList>
            <person name="Schikora-Tamarit M.A."/>
            <person name="Marcet-Houben M."/>
            <person name="Nosek J."/>
            <person name="Gabaldon T."/>
        </authorList>
    </citation>
    <scope>NUCLEOTIDE SEQUENCE</scope>
    <source>
        <strain evidence="1">CBS2887</strain>
    </source>
</reference>